<organism evidence="1">
    <name type="scientific">Dichomitus squalens</name>
    <dbReference type="NCBI Taxonomy" id="114155"/>
    <lineage>
        <taxon>Eukaryota</taxon>
        <taxon>Fungi</taxon>
        <taxon>Dikarya</taxon>
        <taxon>Basidiomycota</taxon>
        <taxon>Agaricomycotina</taxon>
        <taxon>Agaricomycetes</taxon>
        <taxon>Polyporales</taxon>
        <taxon>Polyporaceae</taxon>
        <taxon>Dichomitus</taxon>
    </lineage>
</organism>
<proteinExistence type="predicted"/>
<reference evidence="1" key="1">
    <citation type="submission" date="2019-01" db="EMBL/GenBank/DDBJ databases">
        <title>Draft genome sequences of three monokaryotic isolates of the white-rot basidiomycete fungus Dichomitus squalens.</title>
        <authorList>
            <consortium name="DOE Joint Genome Institute"/>
            <person name="Lopez S.C."/>
            <person name="Andreopoulos B."/>
            <person name="Pangilinan J."/>
            <person name="Lipzen A."/>
            <person name="Riley R."/>
            <person name="Ahrendt S."/>
            <person name="Ng V."/>
            <person name="Barry K."/>
            <person name="Daum C."/>
            <person name="Grigoriev I.V."/>
            <person name="Hilden K.S."/>
            <person name="Makela M.R."/>
            <person name="de Vries R.P."/>
        </authorList>
    </citation>
    <scope>NUCLEOTIDE SEQUENCE [LARGE SCALE GENOMIC DNA]</scope>
    <source>
        <strain evidence="1">OM18370.1</strain>
    </source>
</reference>
<dbReference type="EMBL" id="ML143413">
    <property type="protein sequence ID" value="TBU29440.1"/>
    <property type="molecule type" value="Genomic_DNA"/>
</dbReference>
<protein>
    <submittedName>
        <fullName evidence="1">Uncharacterized protein</fullName>
    </submittedName>
</protein>
<sequence length="50" mass="5473">MSDTDARALTEVELSLNLVNPLQDVGVGRLEQHGSQQDVRMEMCVEGLGM</sequence>
<evidence type="ECO:0000313" key="1">
    <source>
        <dbReference type="EMBL" id="TBU29440.1"/>
    </source>
</evidence>
<accession>A0A4Q9MNY0</accession>
<dbReference type="Proteomes" id="UP000292957">
    <property type="component" value="Unassembled WGS sequence"/>
</dbReference>
<name>A0A4Q9MNY0_9APHY</name>
<dbReference type="AlphaFoldDB" id="A0A4Q9MNY0"/>
<gene>
    <name evidence="1" type="ORF">BD311DRAFT_272146</name>
</gene>